<keyword evidence="6 13" id="KW-0479">Metal-binding</keyword>
<name>A0A1B6BXB6_9HEMI</name>
<dbReference type="PRINTS" id="PR00463">
    <property type="entry name" value="EP450I"/>
</dbReference>
<evidence type="ECO:0000256" key="4">
    <source>
        <dbReference type="ARBA" id="ARBA00010617"/>
    </source>
</evidence>
<protein>
    <recommendedName>
        <fullName evidence="16">Cytochrome P450</fullName>
    </recommendedName>
</protein>
<evidence type="ECO:0000256" key="1">
    <source>
        <dbReference type="ARBA" id="ARBA00001971"/>
    </source>
</evidence>
<dbReference type="SUPFAM" id="SSF48264">
    <property type="entry name" value="Cytochrome P450"/>
    <property type="match status" value="1"/>
</dbReference>
<feature type="non-terminal residue" evidence="15">
    <location>
        <position position="1"/>
    </location>
</feature>
<evidence type="ECO:0000256" key="5">
    <source>
        <dbReference type="ARBA" id="ARBA00022617"/>
    </source>
</evidence>
<evidence type="ECO:0008006" key="16">
    <source>
        <dbReference type="Google" id="ProtNLM"/>
    </source>
</evidence>
<dbReference type="InterPro" id="IPR001128">
    <property type="entry name" value="Cyt_P450"/>
</dbReference>
<organism evidence="15">
    <name type="scientific">Clastoptera arizonana</name>
    <name type="common">Arizona spittle bug</name>
    <dbReference type="NCBI Taxonomy" id="38151"/>
    <lineage>
        <taxon>Eukaryota</taxon>
        <taxon>Metazoa</taxon>
        <taxon>Ecdysozoa</taxon>
        <taxon>Arthropoda</taxon>
        <taxon>Hexapoda</taxon>
        <taxon>Insecta</taxon>
        <taxon>Pterygota</taxon>
        <taxon>Neoptera</taxon>
        <taxon>Paraneoptera</taxon>
        <taxon>Hemiptera</taxon>
        <taxon>Auchenorrhyncha</taxon>
        <taxon>Cercopoidea</taxon>
        <taxon>Clastopteridae</taxon>
        <taxon>Clastoptera</taxon>
    </lineage>
</organism>
<keyword evidence="11 14" id="KW-0503">Monooxygenase</keyword>
<evidence type="ECO:0000256" key="12">
    <source>
        <dbReference type="ARBA" id="ARBA00023136"/>
    </source>
</evidence>
<dbReference type="InterPro" id="IPR017972">
    <property type="entry name" value="Cyt_P450_CS"/>
</dbReference>
<dbReference type="PANTHER" id="PTHR24292:SF54">
    <property type="entry name" value="CYP9F3-RELATED"/>
    <property type="match status" value="1"/>
</dbReference>
<comment type="subcellular location">
    <subcellularLocation>
        <location evidence="3">Endoplasmic reticulum membrane</location>
        <topology evidence="3">Peripheral membrane protein</topology>
    </subcellularLocation>
    <subcellularLocation>
        <location evidence="2">Microsome membrane</location>
        <topology evidence="2">Peripheral membrane protein</topology>
    </subcellularLocation>
</comment>
<dbReference type="Gene3D" id="1.10.630.10">
    <property type="entry name" value="Cytochrome P450"/>
    <property type="match status" value="1"/>
</dbReference>
<dbReference type="InterPro" id="IPR050476">
    <property type="entry name" value="Insect_CytP450_Detox"/>
</dbReference>
<accession>A0A1B6BXB6</accession>
<keyword evidence="12" id="KW-0472">Membrane</keyword>
<keyword evidence="8" id="KW-0492">Microsome</keyword>
<feature type="binding site" description="axial binding residue" evidence="13">
    <location>
        <position position="143"/>
    </location>
    <ligand>
        <name>heme</name>
        <dbReference type="ChEBI" id="CHEBI:30413"/>
    </ligand>
    <ligandPart>
        <name>Fe</name>
        <dbReference type="ChEBI" id="CHEBI:18248"/>
    </ligandPart>
</feature>
<dbReference type="GO" id="GO:0020037">
    <property type="term" value="F:heme binding"/>
    <property type="evidence" value="ECO:0007669"/>
    <property type="project" value="InterPro"/>
</dbReference>
<dbReference type="AlphaFoldDB" id="A0A1B6BXB6"/>
<comment type="similarity">
    <text evidence="4 14">Belongs to the cytochrome P450 family.</text>
</comment>
<evidence type="ECO:0000256" key="9">
    <source>
        <dbReference type="ARBA" id="ARBA00023002"/>
    </source>
</evidence>
<evidence type="ECO:0000256" key="14">
    <source>
        <dbReference type="RuleBase" id="RU000461"/>
    </source>
</evidence>
<evidence type="ECO:0000256" key="3">
    <source>
        <dbReference type="ARBA" id="ARBA00004406"/>
    </source>
</evidence>
<dbReference type="GO" id="GO:0005506">
    <property type="term" value="F:iron ion binding"/>
    <property type="evidence" value="ECO:0007669"/>
    <property type="project" value="InterPro"/>
</dbReference>
<dbReference type="GO" id="GO:0004497">
    <property type="term" value="F:monooxygenase activity"/>
    <property type="evidence" value="ECO:0007669"/>
    <property type="project" value="UniProtKB-KW"/>
</dbReference>
<evidence type="ECO:0000256" key="11">
    <source>
        <dbReference type="ARBA" id="ARBA00023033"/>
    </source>
</evidence>
<keyword evidence="7" id="KW-0256">Endoplasmic reticulum</keyword>
<dbReference type="InterPro" id="IPR002401">
    <property type="entry name" value="Cyt_P450_E_grp-I"/>
</dbReference>
<comment type="cofactor">
    <cofactor evidence="1 13">
        <name>heme</name>
        <dbReference type="ChEBI" id="CHEBI:30413"/>
    </cofactor>
</comment>
<dbReference type="PRINTS" id="PR00385">
    <property type="entry name" value="P450"/>
</dbReference>
<dbReference type="InterPro" id="IPR036396">
    <property type="entry name" value="Cyt_P450_sf"/>
</dbReference>
<sequence>ITFVAGFDTPGSTITFCMYELAQYPEIQEKVFHEIEHVLGKNENNVTYKAVNEMKYLQQVIQETLRKYPVLTLIFRQCSKEYTISGTDSLIESGTTVLIPAFEIHYDPKYFPNPQVFDPERFNEENKIHPGTYMPFGIGPRNCPAVLYSYIVMKIFLIKILQNFKISLSEKVNIPITFNPKKFILTPESVWFRLEKRRI</sequence>
<dbReference type="GO" id="GO:0005789">
    <property type="term" value="C:endoplasmic reticulum membrane"/>
    <property type="evidence" value="ECO:0007669"/>
    <property type="project" value="UniProtKB-SubCell"/>
</dbReference>
<reference evidence="15" key="1">
    <citation type="submission" date="2015-12" db="EMBL/GenBank/DDBJ databases">
        <title>De novo transcriptome assembly of four potential Pierce s Disease insect vectors from Arizona vineyards.</title>
        <authorList>
            <person name="Tassone E.E."/>
        </authorList>
    </citation>
    <scope>NUCLEOTIDE SEQUENCE</scope>
</reference>
<dbReference type="EMBL" id="GEDC01031648">
    <property type="protein sequence ID" value="JAS05650.1"/>
    <property type="molecule type" value="Transcribed_RNA"/>
</dbReference>
<dbReference type="GO" id="GO:0016705">
    <property type="term" value="F:oxidoreductase activity, acting on paired donors, with incorporation or reduction of molecular oxygen"/>
    <property type="evidence" value="ECO:0007669"/>
    <property type="project" value="InterPro"/>
</dbReference>
<dbReference type="PROSITE" id="PS00086">
    <property type="entry name" value="CYTOCHROME_P450"/>
    <property type="match status" value="1"/>
</dbReference>
<evidence type="ECO:0000256" key="10">
    <source>
        <dbReference type="ARBA" id="ARBA00023004"/>
    </source>
</evidence>
<evidence type="ECO:0000256" key="2">
    <source>
        <dbReference type="ARBA" id="ARBA00004174"/>
    </source>
</evidence>
<keyword evidence="10 13" id="KW-0408">Iron</keyword>
<evidence type="ECO:0000256" key="7">
    <source>
        <dbReference type="ARBA" id="ARBA00022824"/>
    </source>
</evidence>
<dbReference type="Pfam" id="PF00067">
    <property type="entry name" value="p450"/>
    <property type="match status" value="1"/>
</dbReference>
<evidence type="ECO:0000256" key="6">
    <source>
        <dbReference type="ARBA" id="ARBA00022723"/>
    </source>
</evidence>
<gene>
    <name evidence="15" type="ORF">g.15712</name>
</gene>
<keyword evidence="9 14" id="KW-0560">Oxidoreductase</keyword>
<keyword evidence="5 13" id="KW-0349">Heme</keyword>
<proteinExistence type="inferred from homology"/>
<dbReference type="PANTHER" id="PTHR24292">
    <property type="entry name" value="CYTOCHROME P450"/>
    <property type="match status" value="1"/>
</dbReference>
<evidence type="ECO:0000313" key="15">
    <source>
        <dbReference type="EMBL" id="JAS05650.1"/>
    </source>
</evidence>
<evidence type="ECO:0000256" key="8">
    <source>
        <dbReference type="ARBA" id="ARBA00022848"/>
    </source>
</evidence>
<evidence type="ECO:0000256" key="13">
    <source>
        <dbReference type="PIRSR" id="PIRSR602401-1"/>
    </source>
</evidence>